<dbReference type="Proteomes" id="UP001139451">
    <property type="component" value="Unassembled WGS sequence"/>
</dbReference>
<comment type="caution">
    <text evidence="4">The sequence shown here is derived from an EMBL/GenBank/DDBJ whole genome shotgun (WGS) entry which is preliminary data.</text>
</comment>
<dbReference type="Pfam" id="PF07859">
    <property type="entry name" value="Abhydrolase_3"/>
    <property type="match status" value="1"/>
</dbReference>
<accession>A0A9X2KM64</accession>
<evidence type="ECO:0000256" key="1">
    <source>
        <dbReference type="ARBA" id="ARBA00010515"/>
    </source>
</evidence>
<dbReference type="AlphaFoldDB" id="A0A9X2KM64"/>
<dbReference type="EMBL" id="JAMLDX010000008">
    <property type="protein sequence ID" value="MCP3731126.1"/>
    <property type="molecule type" value="Genomic_DNA"/>
</dbReference>
<dbReference type="PANTHER" id="PTHR48081">
    <property type="entry name" value="AB HYDROLASE SUPERFAMILY PROTEIN C4A8.06C"/>
    <property type="match status" value="1"/>
</dbReference>
<evidence type="ECO:0000259" key="3">
    <source>
        <dbReference type="Pfam" id="PF07859"/>
    </source>
</evidence>
<dbReference type="SUPFAM" id="SSF53474">
    <property type="entry name" value="alpha/beta-Hydrolases"/>
    <property type="match status" value="1"/>
</dbReference>
<evidence type="ECO:0000313" key="5">
    <source>
        <dbReference type="Proteomes" id="UP001139451"/>
    </source>
</evidence>
<dbReference type="InterPro" id="IPR013094">
    <property type="entry name" value="AB_hydrolase_3"/>
</dbReference>
<keyword evidence="5" id="KW-1185">Reference proteome</keyword>
<reference evidence="4" key="1">
    <citation type="submission" date="2022-05" db="EMBL/GenBank/DDBJ databases">
        <title>Sphingomonas sp. strain MG17 Genome sequencing and assembly.</title>
        <authorList>
            <person name="Kim I."/>
        </authorList>
    </citation>
    <scope>NUCLEOTIDE SEQUENCE</scope>
    <source>
        <strain evidence="4">MG17</strain>
    </source>
</reference>
<evidence type="ECO:0000256" key="2">
    <source>
        <dbReference type="ARBA" id="ARBA00022801"/>
    </source>
</evidence>
<feature type="domain" description="Alpha/beta hydrolase fold-3" evidence="3">
    <location>
        <begin position="98"/>
        <end position="293"/>
    </location>
</feature>
<organism evidence="4 5">
    <name type="scientific">Sphingomonas tagetis</name>
    <dbReference type="NCBI Taxonomy" id="2949092"/>
    <lineage>
        <taxon>Bacteria</taxon>
        <taxon>Pseudomonadati</taxon>
        <taxon>Pseudomonadota</taxon>
        <taxon>Alphaproteobacteria</taxon>
        <taxon>Sphingomonadales</taxon>
        <taxon>Sphingomonadaceae</taxon>
        <taxon>Sphingomonas</taxon>
    </lineage>
</organism>
<sequence length="318" mass="33706">MAAGAPVQPPFALTVSAEARAVMTPMLTQAPAPEMTATLMRNPVTRAAIRAAAANHLKPLNKGRAKRFGVDVAKGKIAGVPVKFVRRRDADIGDQRLLINFHGGGFMVDAGSLTETIPIAGLTGIPVVTVMYRMAPEHPYPAAVDDALAVYKEALSQRPARSIAIYGTSAGAVLTLQLLARIKAEGLPMPAAGGFFSGSGDLARPGDCEAFLPSIMGTRTAPETLADYCGDTERTDPLLSPIFGDLTGLPPMLLMTSTRDQLLSQTVLADLALRQAGVDVDLRVYEGMAHAFWAWIECPETEVALAAQAAFFERHVQA</sequence>
<comment type="similarity">
    <text evidence="1">Belongs to the 'GDXG' lipolytic enzyme family.</text>
</comment>
<protein>
    <submittedName>
        <fullName evidence="4">Alpha/beta hydrolase</fullName>
    </submittedName>
</protein>
<dbReference type="GO" id="GO:0004806">
    <property type="term" value="F:triacylglycerol lipase activity"/>
    <property type="evidence" value="ECO:0007669"/>
    <property type="project" value="TreeGrafter"/>
</dbReference>
<dbReference type="RefSeq" id="WP_254293425.1">
    <property type="nucleotide sequence ID" value="NZ_JAMLDX010000008.1"/>
</dbReference>
<dbReference type="PANTHER" id="PTHR48081:SF30">
    <property type="entry name" value="ACETYL-HYDROLASE LIPR-RELATED"/>
    <property type="match status" value="1"/>
</dbReference>
<dbReference type="Gene3D" id="3.40.50.1820">
    <property type="entry name" value="alpha/beta hydrolase"/>
    <property type="match status" value="1"/>
</dbReference>
<keyword evidence="2 4" id="KW-0378">Hydrolase</keyword>
<gene>
    <name evidence="4" type="ORF">M9978_11875</name>
</gene>
<dbReference type="InterPro" id="IPR050300">
    <property type="entry name" value="GDXG_lipolytic_enzyme"/>
</dbReference>
<evidence type="ECO:0000313" key="4">
    <source>
        <dbReference type="EMBL" id="MCP3731126.1"/>
    </source>
</evidence>
<dbReference type="InterPro" id="IPR029058">
    <property type="entry name" value="AB_hydrolase_fold"/>
</dbReference>
<name>A0A9X2KM64_9SPHN</name>
<proteinExistence type="inferred from homology"/>